<gene>
    <name evidence="2" type="ORF">EW139_07685</name>
</gene>
<keyword evidence="1" id="KW-0175">Coiled coil</keyword>
<dbReference type="Gene3D" id="1.10.10.60">
    <property type="entry name" value="Homeodomain-like"/>
    <property type="match status" value="1"/>
</dbReference>
<dbReference type="InterPro" id="IPR009057">
    <property type="entry name" value="Homeodomain-like_sf"/>
</dbReference>
<dbReference type="EMBL" id="CP037939">
    <property type="protein sequence ID" value="QBR48013.1"/>
    <property type="molecule type" value="Genomic_DNA"/>
</dbReference>
<keyword evidence="3" id="KW-1185">Reference proteome</keyword>
<name>A0ABX5SNB0_9LACO</name>
<reference evidence="2 3" key="1">
    <citation type="submission" date="2019-03" db="EMBL/GenBank/DDBJ databases">
        <title>Complete Genome Sequence of Leuconostoc kimchii strain NKJ218 Isolated from Homemade Kimchi.</title>
        <authorList>
            <person name="Jung J.Y."/>
            <person name="Jin H.M."/>
            <person name="Jung J.-W."/>
            <person name="Lee S.-Y."/>
            <person name="Ryu B.-G."/>
            <person name="Han S.-S."/>
            <person name="Kang H.K."/>
            <person name="Choi H.W."/>
            <person name="Chung E.J."/>
            <person name="Choi K.-M."/>
        </authorList>
    </citation>
    <scope>NUCLEOTIDE SEQUENCE [LARGE SCALE GENOMIC DNA]</scope>
    <source>
        <strain evidence="2 3">NKJ218</strain>
    </source>
</reference>
<dbReference type="SUPFAM" id="SSF46689">
    <property type="entry name" value="Homeodomain-like"/>
    <property type="match status" value="1"/>
</dbReference>
<accession>A0ABX5SNB0</accession>
<sequence length="90" mass="10126">MAQAKNFRYADDFKQSMVALYQSGRSANSLSKEYGVSVSTLTKWINNNGTQTIGDKVFTNAEVKQILKENARLKEELDILKRAAVLLAKR</sequence>
<evidence type="ECO:0000256" key="1">
    <source>
        <dbReference type="SAM" id="Coils"/>
    </source>
</evidence>
<organism evidence="2 3">
    <name type="scientific">Leuconostoc kimchii</name>
    <dbReference type="NCBI Taxonomy" id="136609"/>
    <lineage>
        <taxon>Bacteria</taxon>
        <taxon>Bacillati</taxon>
        <taxon>Bacillota</taxon>
        <taxon>Bacilli</taxon>
        <taxon>Lactobacillales</taxon>
        <taxon>Lactobacillaceae</taxon>
        <taxon>Leuconostoc</taxon>
    </lineage>
</organism>
<feature type="coiled-coil region" evidence="1">
    <location>
        <begin position="56"/>
        <end position="90"/>
    </location>
</feature>
<dbReference type="Proteomes" id="UP000295756">
    <property type="component" value="Chromosome"/>
</dbReference>
<proteinExistence type="predicted"/>
<dbReference type="RefSeq" id="WP_013103864.1">
    <property type="nucleotide sequence ID" value="NZ_CP037939.1"/>
</dbReference>
<dbReference type="Pfam" id="PF01527">
    <property type="entry name" value="HTH_Tnp_1"/>
    <property type="match status" value="1"/>
</dbReference>
<evidence type="ECO:0000313" key="3">
    <source>
        <dbReference type="Proteomes" id="UP000295756"/>
    </source>
</evidence>
<protein>
    <submittedName>
        <fullName evidence="2">IS3 family transposase</fullName>
    </submittedName>
</protein>
<dbReference type="InterPro" id="IPR002514">
    <property type="entry name" value="Transposase_8"/>
</dbReference>
<evidence type="ECO:0000313" key="2">
    <source>
        <dbReference type="EMBL" id="QBR48013.1"/>
    </source>
</evidence>